<evidence type="ECO:0000313" key="4">
    <source>
        <dbReference type="EMBL" id="GFO13777.1"/>
    </source>
</evidence>
<name>A0AAV4B2N6_9GAST</name>
<dbReference type="AlphaFoldDB" id="A0AAV4B2N6"/>
<dbReference type="Pfam" id="PF04548">
    <property type="entry name" value="AIG1"/>
    <property type="match status" value="1"/>
</dbReference>
<keyword evidence="2" id="KW-0547">Nucleotide-binding</keyword>
<evidence type="ECO:0000256" key="2">
    <source>
        <dbReference type="ARBA" id="ARBA00022741"/>
    </source>
</evidence>
<sequence>MANVDHFDNERKGVEKELTFDDWCRRQSGVFRELWKGCEGRALLFDNTSQKKEPQDRQIEKSLTMVNEMQTIKSSDRTLTVEEKIDQERELFLDELRKNKPDLQYIKLFFHRNEKPHEICQGGR</sequence>
<comment type="similarity">
    <text evidence="1">Belongs to the TRAFAC class TrmE-Era-EngA-EngB-Septin-like GTPase superfamily. AIG1/Toc34/Toc159-like paraseptin GTPase family. IAN subfamily.</text>
</comment>
<accession>A0AAV4B2N6</accession>
<dbReference type="InterPro" id="IPR006703">
    <property type="entry name" value="G_AIG1"/>
</dbReference>
<dbReference type="GO" id="GO:0005525">
    <property type="term" value="F:GTP binding"/>
    <property type="evidence" value="ECO:0007669"/>
    <property type="project" value="InterPro"/>
</dbReference>
<dbReference type="EMBL" id="BLXT01004505">
    <property type="protein sequence ID" value="GFO13777.1"/>
    <property type="molecule type" value="Genomic_DNA"/>
</dbReference>
<protein>
    <recommendedName>
        <fullName evidence="3">AIG1-type G domain-containing protein</fullName>
    </recommendedName>
</protein>
<evidence type="ECO:0000313" key="5">
    <source>
        <dbReference type="Proteomes" id="UP000735302"/>
    </source>
</evidence>
<reference evidence="4 5" key="1">
    <citation type="journal article" date="2021" name="Elife">
        <title>Chloroplast acquisition without the gene transfer in kleptoplastic sea slugs, Plakobranchus ocellatus.</title>
        <authorList>
            <person name="Maeda T."/>
            <person name="Takahashi S."/>
            <person name="Yoshida T."/>
            <person name="Shimamura S."/>
            <person name="Takaki Y."/>
            <person name="Nagai Y."/>
            <person name="Toyoda A."/>
            <person name="Suzuki Y."/>
            <person name="Arimoto A."/>
            <person name="Ishii H."/>
            <person name="Satoh N."/>
            <person name="Nishiyama T."/>
            <person name="Hasebe M."/>
            <person name="Maruyama T."/>
            <person name="Minagawa J."/>
            <person name="Obokata J."/>
            <person name="Shigenobu S."/>
        </authorList>
    </citation>
    <scope>NUCLEOTIDE SEQUENCE [LARGE SCALE GENOMIC DNA]</scope>
</reference>
<gene>
    <name evidence="4" type="ORF">PoB_004028200</name>
</gene>
<dbReference type="Gene3D" id="3.40.50.300">
    <property type="entry name" value="P-loop containing nucleotide triphosphate hydrolases"/>
    <property type="match status" value="1"/>
</dbReference>
<feature type="domain" description="AIG1-type G" evidence="3">
    <location>
        <begin position="17"/>
        <end position="89"/>
    </location>
</feature>
<dbReference type="Proteomes" id="UP000735302">
    <property type="component" value="Unassembled WGS sequence"/>
</dbReference>
<proteinExistence type="inferred from homology"/>
<evidence type="ECO:0000256" key="1">
    <source>
        <dbReference type="ARBA" id="ARBA00008535"/>
    </source>
</evidence>
<organism evidence="4 5">
    <name type="scientific">Plakobranchus ocellatus</name>
    <dbReference type="NCBI Taxonomy" id="259542"/>
    <lineage>
        <taxon>Eukaryota</taxon>
        <taxon>Metazoa</taxon>
        <taxon>Spiralia</taxon>
        <taxon>Lophotrochozoa</taxon>
        <taxon>Mollusca</taxon>
        <taxon>Gastropoda</taxon>
        <taxon>Heterobranchia</taxon>
        <taxon>Euthyneura</taxon>
        <taxon>Panpulmonata</taxon>
        <taxon>Sacoglossa</taxon>
        <taxon>Placobranchoidea</taxon>
        <taxon>Plakobranchidae</taxon>
        <taxon>Plakobranchus</taxon>
    </lineage>
</organism>
<dbReference type="InterPro" id="IPR027417">
    <property type="entry name" value="P-loop_NTPase"/>
</dbReference>
<keyword evidence="5" id="KW-1185">Reference proteome</keyword>
<evidence type="ECO:0000259" key="3">
    <source>
        <dbReference type="Pfam" id="PF04548"/>
    </source>
</evidence>
<comment type="caution">
    <text evidence="4">The sequence shown here is derived from an EMBL/GenBank/DDBJ whole genome shotgun (WGS) entry which is preliminary data.</text>
</comment>